<evidence type="ECO:0000313" key="2">
    <source>
        <dbReference type="Proteomes" id="UP000824156"/>
    </source>
</evidence>
<dbReference type="EMBL" id="DXEZ01000328">
    <property type="protein sequence ID" value="HIX55666.1"/>
    <property type="molecule type" value="Genomic_DNA"/>
</dbReference>
<evidence type="ECO:0000313" key="1">
    <source>
        <dbReference type="EMBL" id="HIX55666.1"/>
    </source>
</evidence>
<dbReference type="Proteomes" id="UP000824156">
    <property type="component" value="Unassembled WGS sequence"/>
</dbReference>
<reference evidence="1" key="2">
    <citation type="submission" date="2021-04" db="EMBL/GenBank/DDBJ databases">
        <authorList>
            <person name="Gilroy R."/>
        </authorList>
    </citation>
    <scope>NUCLEOTIDE SEQUENCE</scope>
    <source>
        <strain evidence="1">1719</strain>
    </source>
</reference>
<organism evidence="1 2">
    <name type="scientific">Candidatus Sphingobacterium stercoripullorum</name>
    <dbReference type="NCBI Taxonomy" id="2838759"/>
    <lineage>
        <taxon>Bacteria</taxon>
        <taxon>Pseudomonadati</taxon>
        <taxon>Bacteroidota</taxon>
        <taxon>Sphingobacteriia</taxon>
        <taxon>Sphingobacteriales</taxon>
        <taxon>Sphingobacteriaceae</taxon>
        <taxon>Sphingobacterium</taxon>
    </lineage>
</organism>
<reference evidence="1" key="1">
    <citation type="journal article" date="2021" name="PeerJ">
        <title>Extensive microbial diversity within the chicken gut microbiome revealed by metagenomics and culture.</title>
        <authorList>
            <person name="Gilroy R."/>
            <person name="Ravi A."/>
            <person name="Getino M."/>
            <person name="Pursley I."/>
            <person name="Horton D.L."/>
            <person name="Alikhan N.F."/>
            <person name="Baker D."/>
            <person name="Gharbi K."/>
            <person name="Hall N."/>
            <person name="Watson M."/>
            <person name="Adriaenssens E.M."/>
            <person name="Foster-Nyarko E."/>
            <person name="Jarju S."/>
            <person name="Secka A."/>
            <person name="Antonio M."/>
            <person name="Oren A."/>
            <person name="Chaudhuri R.R."/>
            <person name="La Ragione R."/>
            <person name="Hildebrand F."/>
            <person name="Pallen M.J."/>
        </authorList>
    </citation>
    <scope>NUCLEOTIDE SEQUENCE</scope>
    <source>
        <strain evidence="1">1719</strain>
    </source>
</reference>
<gene>
    <name evidence="1" type="ORF">H9853_11650</name>
</gene>
<protein>
    <submittedName>
        <fullName evidence="1">Uncharacterized protein</fullName>
    </submittedName>
</protein>
<comment type="caution">
    <text evidence="1">The sequence shown here is derived from an EMBL/GenBank/DDBJ whole genome shotgun (WGS) entry which is preliminary data.</text>
</comment>
<proteinExistence type="predicted"/>
<dbReference type="AlphaFoldDB" id="A0A9D1WAQ9"/>
<sequence length="53" mass="6267">MGKLEELKSHLKRGKIYRRTELMEWSKSVDRHIHSLLNDGTLKKALPWNVLLP</sequence>
<accession>A0A9D1WAQ9</accession>
<name>A0A9D1WAQ9_9SPHI</name>